<feature type="transmembrane region" description="Helical" evidence="1">
    <location>
        <begin position="37"/>
        <end position="59"/>
    </location>
</feature>
<reference evidence="2" key="1">
    <citation type="journal article" date="2012" name="Proc. Natl. Acad. Sci. U.S.A.">
        <title>Antigenic diversity is generated by distinct evolutionary mechanisms in African trypanosome species.</title>
        <authorList>
            <person name="Jackson A.P."/>
            <person name="Berry A."/>
            <person name="Aslett M."/>
            <person name="Allison H.C."/>
            <person name="Burton P."/>
            <person name="Vavrova-Anderson J."/>
            <person name="Brown R."/>
            <person name="Browne H."/>
            <person name="Corton N."/>
            <person name="Hauser H."/>
            <person name="Gamble J."/>
            <person name="Gilderthorp R."/>
            <person name="Marcello L."/>
            <person name="McQuillan J."/>
            <person name="Otto T.D."/>
            <person name="Quail M.A."/>
            <person name="Sanders M.J."/>
            <person name="van Tonder A."/>
            <person name="Ginger M.L."/>
            <person name="Field M.C."/>
            <person name="Barry J.D."/>
            <person name="Hertz-Fowler C."/>
            <person name="Berriman M."/>
        </authorList>
    </citation>
    <scope>NUCLEOTIDE SEQUENCE</scope>
    <source>
        <strain evidence="2">IL3000</strain>
    </source>
</reference>
<accession>G0UUX3</accession>
<keyword evidence="1" id="KW-0472">Membrane</keyword>
<keyword evidence="1" id="KW-0812">Transmembrane</keyword>
<keyword evidence="1" id="KW-1133">Transmembrane helix</keyword>
<proteinExistence type="predicted"/>
<dbReference type="AlphaFoldDB" id="G0UUX3"/>
<protein>
    <submittedName>
        <fullName evidence="2">Uncharacterized protein</fullName>
    </submittedName>
</protein>
<evidence type="ECO:0000313" key="2">
    <source>
        <dbReference type="EMBL" id="CCC93187.1"/>
    </source>
</evidence>
<organism evidence="2">
    <name type="scientific">Trypanosoma congolense (strain IL3000)</name>
    <dbReference type="NCBI Taxonomy" id="1068625"/>
    <lineage>
        <taxon>Eukaryota</taxon>
        <taxon>Discoba</taxon>
        <taxon>Euglenozoa</taxon>
        <taxon>Kinetoplastea</taxon>
        <taxon>Metakinetoplastina</taxon>
        <taxon>Trypanosomatida</taxon>
        <taxon>Trypanosomatidae</taxon>
        <taxon>Trypanosoma</taxon>
        <taxon>Nannomonas</taxon>
    </lineage>
</organism>
<sequence>MRTYAEVARQAVMEACVSSHFFFILCPSPPPHHLILLHFHCAFFGFCVFPVLFSHFHALMDCMAERKIIWKRTKVEVRGGGEERCFQTSAMPVCVCVADWRNSCFSAWW</sequence>
<evidence type="ECO:0000256" key="1">
    <source>
        <dbReference type="SAM" id="Phobius"/>
    </source>
</evidence>
<dbReference type="EMBL" id="HE575322">
    <property type="protein sequence ID" value="CCC93187.1"/>
    <property type="molecule type" value="Genomic_DNA"/>
</dbReference>
<name>G0UUX3_TRYCI</name>
<gene>
    <name evidence="2" type="ORF">TCIL3000_9_5950</name>
</gene>